<evidence type="ECO:0000313" key="1">
    <source>
        <dbReference type="EMBL" id="VDP22697.1"/>
    </source>
</evidence>
<dbReference type="Proteomes" id="UP000050761">
    <property type="component" value="Unassembled WGS sequence"/>
</dbReference>
<protein>
    <submittedName>
        <fullName evidence="3">DHC_N2 domain-containing protein</fullName>
    </submittedName>
</protein>
<dbReference type="WBParaSite" id="HPBE_0002097201-mRNA-1">
    <property type="protein sequence ID" value="HPBE_0002097201-mRNA-1"/>
    <property type="gene ID" value="HPBE_0002097201"/>
</dbReference>
<dbReference type="AlphaFoldDB" id="A0A3P8B622"/>
<name>A0A3P8B622_HELPZ</name>
<keyword evidence="2" id="KW-1185">Reference proteome</keyword>
<evidence type="ECO:0000313" key="3">
    <source>
        <dbReference type="WBParaSite" id="HPBE_0002097201-mRNA-1"/>
    </source>
</evidence>
<sequence length="310" mass="35656">MVSMSKELLAALVSDHTLLSMDDPLPVPVKCWVEKLVEAYLDKQGDQVRCLRRDAAGFELVINGREMHWSVLPLICPYLDMRSLYALTAAYPQWAAMIFRQLKKRMTTVPLHLKSDVKCEYEVYWKVAKPQDRKTENDEEYTKWVELSNLAWKFLSFDLMKITLVRIDQAISDHCAPFLDIHDESREADKEPLVRKTLLANIRTLSYSGYVESLKSDLLAAMDAEHTFLSVHRSPSQPLTRWVASVVEDYLKAQAGNVRSLKRGPEGYEMKRNDASSSARMRRIFVVNCTSDPRAAFDDIEMSFIVENQI</sequence>
<evidence type="ECO:0000313" key="2">
    <source>
        <dbReference type="Proteomes" id="UP000050761"/>
    </source>
</evidence>
<reference evidence="1 2" key="1">
    <citation type="submission" date="2018-11" db="EMBL/GenBank/DDBJ databases">
        <authorList>
            <consortium name="Pathogen Informatics"/>
        </authorList>
    </citation>
    <scope>NUCLEOTIDE SEQUENCE [LARGE SCALE GENOMIC DNA]</scope>
</reference>
<organism evidence="1">
    <name type="scientific">Heligmosomoides polygyrus</name>
    <name type="common">Parasitic roundworm</name>
    <dbReference type="NCBI Taxonomy" id="6339"/>
    <lineage>
        <taxon>Eukaryota</taxon>
        <taxon>Metazoa</taxon>
        <taxon>Ecdysozoa</taxon>
        <taxon>Nematoda</taxon>
        <taxon>Chromadorea</taxon>
        <taxon>Rhabditida</taxon>
        <taxon>Rhabditina</taxon>
        <taxon>Rhabditomorpha</taxon>
        <taxon>Strongyloidea</taxon>
        <taxon>Heligmosomidae</taxon>
        <taxon>Heligmosomoides</taxon>
    </lineage>
</organism>
<proteinExistence type="predicted"/>
<gene>
    <name evidence="1" type="ORF">HPBE_LOCUS20971</name>
</gene>
<dbReference type="EMBL" id="UZAH01032582">
    <property type="protein sequence ID" value="VDP22697.1"/>
    <property type="molecule type" value="Genomic_DNA"/>
</dbReference>
<accession>A0A3P8B622</accession>
<reference evidence="3" key="2">
    <citation type="submission" date="2019-09" db="UniProtKB">
        <authorList>
            <consortium name="WormBaseParasite"/>
        </authorList>
    </citation>
    <scope>IDENTIFICATION</scope>
</reference>